<dbReference type="Gene3D" id="3.20.20.190">
    <property type="entry name" value="Phosphatidylinositol (PI) phosphodiesterase"/>
    <property type="match status" value="1"/>
</dbReference>
<dbReference type="InterPro" id="IPR030395">
    <property type="entry name" value="GP_PDE_dom"/>
</dbReference>
<evidence type="ECO:0000313" key="3">
    <source>
        <dbReference type="Proteomes" id="UP000231742"/>
    </source>
</evidence>
<keyword evidence="3" id="KW-1185">Reference proteome</keyword>
<dbReference type="GO" id="GO:0008081">
    <property type="term" value="F:phosphoric diester hydrolase activity"/>
    <property type="evidence" value="ECO:0007669"/>
    <property type="project" value="InterPro"/>
</dbReference>
<dbReference type="OrthoDB" id="5241788at2"/>
<dbReference type="EMBL" id="PGFH01000001">
    <property type="protein sequence ID" value="PJJ82450.1"/>
    <property type="molecule type" value="Genomic_DNA"/>
</dbReference>
<dbReference type="PANTHER" id="PTHR43805">
    <property type="entry name" value="GLYCEROPHOSPHORYL DIESTER PHOSPHODIESTERASE"/>
    <property type="match status" value="1"/>
</dbReference>
<dbReference type="InterPro" id="IPR017946">
    <property type="entry name" value="PLC-like_Pdiesterase_TIM-brl"/>
</dbReference>
<evidence type="ECO:0000259" key="1">
    <source>
        <dbReference type="PROSITE" id="PS51704"/>
    </source>
</evidence>
<dbReference type="SUPFAM" id="SSF51695">
    <property type="entry name" value="PLC-like phosphodiesterases"/>
    <property type="match status" value="1"/>
</dbReference>
<accession>A0A2M9D9V9</accession>
<dbReference type="PROSITE" id="PS51704">
    <property type="entry name" value="GP_PDE"/>
    <property type="match status" value="1"/>
</dbReference>
<protein>
    <submittedName>
        <fullName evidence="2">Glycerophosphoryl diester phosphodiesterase</fullName>
    </submittedName>
</protein>
<dbReference type="AlphaFoldDB" id="A0A2M9D9V9"/>
<proteinExistence type="predicted"/>
<dbReference type="Pfam" id="PF03009">
    <property type="entry name" value="GDPD"/>
    <property type="match status" value="1"/>
</dbReference>
<dbReference type="PANTHER" id="PTHR43805:SF1">
    <property type="entry name" value="GP-PDE DOMAIN-CONTAINING PROTEIN"/>
    <property type="match status" value="1"/>
</dbReference>
<sequence>MARDQSRASANSSFLSPAGPRVFAHRGLALDAPENTMLAFAKAVAEGAQFIETDVHVSFDGVAVVAHDPSLTRVAGRAIKVEQLTMAELRRIDLGDGQGFCSLAEALDAFPETRFNVDVKIKGAVLPSARAIREMKAVDRVLVTSFDEARRAAIVEQLPGIASSASARRFLMALISAKAGISPAMRRALSGLVAIQVPEKALGLRVTTQRMISRVHDLGLEMHVWTINEPQRMRHLLDLGVDGIVTDRADLALEVVKSRA</sequence>
<evidence type="ECO:0000313" key="2">
    <source>
        <dbReference type="EMBL" id="PJJ82450.1"/>
    </source>
</evidence>
<dbReference type="GO" id="GO:0006629">
    <property type="term" value="P:lipid metabolic process"/>
    <property type="evidence" value="ECO:0007669"/>
    <property type="project" value="InterPro"/>
</dbReference>
<name>A0A2M9D9V9_9MICO</name>
<dbReference type="RefSeq" id="WP_100389043.1">
    <property type="nucleotide sequence ID" value="NZ_BMZU01000001.1"/>
</dbReference>
<dbReference type="Proteomes" id="UP000231742">
    <property type="component" value="Unassembled WGS sequence"/>
</dbReference>
<gene>
    <name evidence="2" type="ORF">CLV85_1651</name>
</gene>
<feature type="domain" description="GP-PDE" evidence="1">
    <location>
        <begin position="20"/>
        <end position="256"/>
    </location>
</feature>
<organism evidence="2 3">
    <name type="scientific">Salinibacterium amurskyense</name>
    <dbReference type="NCBI Taxonomy" id="205941"/>
    <lineage>
        <taxon>Bacteria</taxon>
        <taxon>Bacillati</taxon>
        <taxon>Actinomycetota</taxon>
        <taxon>Actinomycetes</taxon>
        <taxon>Micrococcales</taxon>
        <taxon>Microbacteriaceae</taxon>
        <taxon>Salinibacterium</taxon>
    </lineage>
</organism>
<reference evidence="2 3" key="1">
    <citation type="submission" date="2017-11" db="EMBL/GenBank/DDBJ databases">
        <title>Genomic Encyclopedia of Archaeal and Bacterial Type Strains, Phase II (KMG-II): From Individual Species to Whole Genera.</title>
        <authorList>
            <person name="Goeker M."/>
        </authorList>
    </citation>
    <scope>NUCLEOTIDE SEQUENCE [LARGE SCALE GENOMIC DNA]</scope>
    <source>
        <strain evidence="2 3">DSM 16400</strain>
    </source>
</reference>
<comment type="caution">
    <text evidence="2">The sequence shown here is derived from an EMBL/GenBank/DDBJ whole genome shotgun (WGS) entry which is preliminary data.</text>
</comment>